<name>C0C4E5_9FIRM</name>
<organism evidence="1 2">
    <name type="scientific">[Clostridium] hylemonae DSM 15053</name>
    <dbReference type="NCBI Taxonomy" id="553973"/>
    <lineage>
        <taxon>Bacteria</taxon>
        <taxon>Bacillati</taxon>
        <taxon>Bacillota</taxon>
        <taxon>Clostridia</taxon>
        <taxon>Lachnospirales</taxon>
        <taxon>Lachnospiraceae</taxon>
    </lineage>
</organism>
<comment type="caution">
    <text evidence="1">The sequence shown here is derived from an EMBL/GenBank/DDBJ whole genome shotgun (WGS) entry which is preliminary data.</text>
</comment>
<keyword evidence="2" id="KW-1185">Reference proteome</keyword>
<sequence>MVKAFRRYLHISCLFAVRRAGKLNCPSVFNYTDIFRPGRRRSVACRRL</sequence>
<dbReference type="EMBL" id="ABYI02000034">
    <property type="protein sequence ID" value="EEG72938.1"/>
    <property type="molecule type" value="Genomic_DNA"/>
</dbReference>
<reference evidence="1" key="2">
    <citation type="submission" date="2013-06" db="EMBL/GenBank/DDBJ databases">
        <title>Draft genome sequence of Clostridium hylemonae (DSM 15053).</title>
        <authorList>
            <person name="Sudarsanam P."/>
            <person name="Ley R."/>
            <person name="Guruge J."/>
            <person name="Turnbaugh P.J."/>
            <person name="Mahowald M."/>
            <person name="Liep D."/>
            <person name="Gordon J."/>
        </authorList>
    </citation>
    <scope>NUCLEOTIDE SEQUENCE</scope>
    <source>
        <strain evidence="1">DSM 15053</strain>
    </source>
</reference>
<gene>
    <name evidence="1" type="ORF">CLOHYLEM_06961</name>
</gene>
<reference evidence="1" key="1">
    <citation type="submission" date="2009-02" db="EMBL/GenBank/DDBJ databases">
        <authorList>
            <person name="Fulton L."/>
            <person name="Clifton S."/>
            <person name="Fulton B."/>
            <person name="Xu J."/>
            <person name="Minx P."/>
            <person name="Pepin K.H."/>
            <person name="Johnson M."/>
            <person name="Bhonagiri V."/>
            <person name="Nash W.E."/>
            <person name="Mardis E.R."/>
            <person name="Wilson R.K."/>
        </authorList>
    </citation>
    <scope>NUCLEOTIDE SEQUENCE [LARGE SCALE GENOMIC DNA]</scope>
    <source>
        <strain evidence="1">DSM 15053</strain>
    </source>
</reference>
<evidence type="ECO:0000313" key="2">
    <source>
        <dbReference type="Proteomes" id="UP000004893"/>
    </source>
</evidence>
<dbReference type="AlphaFoldDB" id="C0C4E5"/>
<evidence type="ECO:0000313" key="1">
    <source>
        <dbReference type="EMBL" id="EEG72938.1"/>
    </source>
</evidence>
<protein>
    <submittedName>
        <fullName evidence="1">Uncharacterized protein</fullName>
    </submittedName>
</protein>
<dbReference type="Proteomes" id="UP000004893">
    <property type="component" value="Unassembled WGS sequence"/>
</dbReference>
<accession>C0C4E5</accession>
<dbReference type="STRING" id="553973.CLOHYLEM_06961"/>
<dbReference type="HOGENOM" id="CLU_3151266_0_0_9"/>
<proteinExistence type="predicted"/>